<dbReference type="PROSITE" id="PS51030">
    <property type="entry name" value="NUCLEAR_REC_DBD_2"/>
    <property type="match status" value="1"/>
</dbReference>
<name>A0A0N4U708_DRAME</name>
<evidence type="ECO:0000256" key="5">
    <source>
        <dbReference type="ARBA" id="ARBA00023125"/>
    </source>
</evidence>
<keyword evidence="1" id="KW-0479">Metal-binding</keyword>
<dbReference type="WBParaSite" id="DME_0000274401-mRNA-1">
    <property type="protein sequence ID" value="DME_0000274401-mRNA-1"/>
    <property type="gene ID" value="DME_0000274401"/>
</dbReference>
<dbReference type="InterPro" id="IPR013088">
    <property type="entry name" value="Znf_NHR/GATA"/>
</dbReference>
<organism evidence="11 13">
    <name type="scientific">Dracunculus medinensis</name>
    <name type="common">Guinea worm</name>
    <dbReference type="NCBI Taxonomy" id="318479"/>
    <lineage>
        <taxon>Eukaryota</taxon>
        <taxon>Metazoa</taxon>
        <taxon>Ecdysozoa</taxon>
        <taxon>Nematoda</taxon>
        <taxon>Chromadorea</taxon>
        <taxon>Rhabditida</taxon>
        <taxon>Spirurina</taxon>
        <taxon>Dracunculoidea</taxon>
        <taxon>Dracunculidae</taxon>
        <taxon>Dracunculus</taxon>
    </lineage>
</organism>
<keyword evidence="2" id="KW-0863">Zinc-finger</keyword>
<evidence type="ECO:0000313" key="13">
    <source>
        <dbReference type="WBParaSite" id="DME_0000274401-mRNA-1"/>
    </source>
</evidence>
<dbReference type="InterPro" id="IPR001628">
    <property type="entry name" value="Znf_hrmn_rcpt"/>
</dbReference>
<evidence type="ECO:0000313" key="11">
    <source>
        <dbReference type="Proteomes" id="UP000038040"/>
    </source>
</evidence>
<evidence type="ECO:0000256" key="1">
    <source>
        <dbReference type="ARBA" id="ARBA00022723"/>
    </source>
</evidence>
<dbReference type="GO" id="GO:0043565">
    <property type="term" value="F:sequence-specific DNA binding"/>
    <property type="evidence" value="ECO:0007669"/>
    <property type="project" value="InterPro"/>
</dbReference>
<evidence type="ECO:0000313" key="12">
    <source>
        <dbReference type="Proteomes" id="UP000274756"/>
    </source>
</evidence>
<evidence type="ECO:0000256" key="2">
    <source>
        <dbReference type="ARBA" id="ARBA00022771"/>
    </source>
</evidence>
<dbReference type="GO" id="GO:0003700">
    <property type="term" value="F:DNA-binding transcription factor activity"/>
    <property type="evidence" value="ECO:0007669"/>
    <property type="project" value="InterPro"/>
</dbReference>
<reference evidence="10 12" key="2">
    <citation type="submission" date="2018-11" db="EMBL/GenBank/DDBJ databases">
        <authorList>
            <consortium name="Pathogen Informatics"/>
        </authorList>
    </citation>
    <scope>NUCLEOTIDE SEQUENCE [LARGE SCALE GENOMIC DNA]</scope>
</reference>
<dbReference type="GO" id="GO:0008270">
    <property type="term" value="F:zinc ion binding"/>
    <property type="evidence" value="ECO:0007669"/>
    <property type="project" value="UniProtKB-KW"/>
</dbReference>
<proteinExistence type="predicted"/>
<dbReference type="SUPFAM" id="SSF57716">
    <property type="entry name" value="Glucocorticoid receptor-like (DNA-binding domain)"/>
    <property type="match status" value="1"/>
</dbReference>
<gene>
    <name evidence="10" type="ORF">DME_LOCUS7104</name>
</gene>
<evidence type="ECO:0000313" key="10">
    <source>
        <dbReference type="EMBL" id="VDN57131.1"/>
    </source>
</evidence>
<keyword evidence="8" id="KW-0539">Nucleus</keyword>
<evidence type="ECO:0000256" key="7">
    <source>
        <dbReference type="ARBA" id="ARBA00023170"/>
    </source>
</evidence>
<keyword evidence="3" id="KW-0862">Zinc</keyword>
<reference evidence="13" key="1">
    <citation type="submission" date="2017-02" db="UniProtKB">
        <authorList>
            <consortium name="WormBaseParasite"/>
        </authorList>
    </citation>
    <scope>IDENTIFICATION</scope>
</reference>
<dbReference type="OrthoDB" id="5771769at2759"/>
<dbReference type="PRINTS" id="PR00047">
    <property type="entry name" value="STROIDFINGER"/>
</dbReference>
<feature type="domain" description="Nuclear receptor" evidence="9">
    <location>
        <begin position="72"/>
        <end position="167"/>
    </location>
</feature>
<dbReference type="AlphaFoldDB" id="A0A0N4U708"/>
<evidence type="ECO:0000256" key="4">
    <source>
        <dbReference type="ARBA" id="ARBA00023015"/>
    </source>
</evidence>
<keyword evidence="7" id="KW-0675">Receptor</keyword>
<keyword evidence="6" id="KW-0804">Transcription</keyword>
<evidence type="ECO:0000256" key="6">
    <source>
        <dbReference type="ARBA" id="ARBA00023163"/>
    </source>
</evidence>
<evidence type="ECO:0000256" key="8">
    <source>
        <dbReference type="ARBA" id="ARBA00023242"/>
    </source>
</evidence>
<keyword evidence="5" id="KW-0238">DNA-binding</keyword>
<dbReference type="PANTHER" id="PTHR48092">
    <property type="entry name" value="KNIRPS-RELATED PROTEIN-RELATED"/>
    <property type="match status" value="1"/>
</dbReference>
<dbReference type="Gene3D" id="3.30.50.10">
    <property type="entry name" value="Erythroid Transcription Factor GATA-1, subunit A"/>
    <property type="match status" value="1"/>
</dbReference>
<dbReference type="STRING" id="318479.A0A0N4U708"/>
<protein>
    <submittedName>
        <fullName evidence="13">Nuclear receptor domain-containing protein</fullName>
    </submittedName>
</protein>
<accession>A0A0N4U708</accession>
<dbReference type="Pfam" id="PF00105">
    <property type="entry name" value="zf-C4"/>
    <property type="match status" value="2"/>
</dbReference>
<evidence type="ECO:0000256" key="3">
    <source>
        <dbReference type="ARBA" id="ARBA00022833"/>
    </source>
</evidence>
<dbReference type="PROSITE" id="PS00031">
    <property type="entry name" value="NUCLEAR_REC_DBD_1"/>
    <property type="match status" value="1"/>
</dbReference>
<dbReference type="Proteomes" id="UP000274756">
    <property type="component" value="Unassembled WGS sequence"/>
</dbReference>
<keyword evidence="12" id="KW-1185">Reference proteome</keyword>
<evidence type="ECO:0000259" key="9">
    <source>
        <dbReference type="PROSITE" id="PS51030"/>
    </source>
</evidence>
<sequence length="170" mass="18378">MATAAASVQPPSSNRISGATATATITTPHGNDNASSSLCIGTPATSSSSSSSSNITHQPVVGLVAPPREICIELCVVCGDKASGRHYGAVSCEGCKGFFKRSIRKQARIIAYRTITNRRGYLHVDSIGYVCRGTKDCPVTKFHRNRCQYCRLRKCLTMGMRSECKIHFIF</sequence>
<dbReference type="InterPro" id="IPR050200">
    <property type="entry name" value="Nuclear_hormone_rcpt_NR3"/>
</dbReference>
<dbReference type="Proteomes" id="UP000038040">
    <property type="component" value="Unplaced"/>
</dbReference>
<dbReference type="EMBL" id="UYYG01001158">
    <property type="protein sequence ID" value="VDN57131.1"/>
    <property type="molecule type" value="Genomic_DNA"/>
</dbReference>
<dbReference type="SMART" id="SM00399">
    <property type="entry name" value="ZnF_C4"/>
    <property type="match status" value="1"/>
</dbReference>
<keyword evidence="4" id="KW-0805">Transcription regulation</keyword>